<evidence type="ECO:0000313" key="2">
    <source>
        <dbReference type="EMBL" id="VDO76174.1"/>
    </source>
</evidence>
<feature type="signal peptide" evidence="1">
    <location>
        <begin position="1"/>
        <end position="19"/>
    </location>
</feature>
<accession>A0A3P7YVH0</accession>
<keyword evidence="1" id="KW-0732">Signal</keyword>
<name>A0A3P7YVH0_9TREM</name>
<organism evidence="2 3">
    <name type="scientific">Schistosoma margrebowiei</name>
    <dbReference type="NCBI Taxonomy" id="48269"/>
    <lineage>
        <taxon>Eukaryota</taxon>
        <taxon>Metazoa</taxon>
        <taxon>Spiralia</taxon>
        <taxon>Lophotrochozoa</taxon>
        <taxon>Platyhelminthes</taxon>
        <taxon>Trematoda</taxon>
        <taxon>Digenea</taxon>
        <taxon>Strigeidida</taxon>
        <taxon>Schistosomatoidea</taxon>
        <taxon>Schistosomatidae</taxon>
        <taxon>Schistosoma</taxon>
    </lineage>
</organism>
<evidence type="ECO:0000313" key="3">
    <source>
        <dbReference type="Proteomes" id="UP000277204"/>
    </source>
</evidence>
<gene>
    <name evidence="2" type="ORF">SMRZ_LOCUS7408</name>
</gene>
<dbReference type="AlphaFoldDB" id="A0A3P7YVH0"/>
<evidence type="ECO:0000256" key="1">
    <source>
        <dbReference type="SAM" id="SignalP"/>
    </source>
</evidence>
<dbReference type="Proteomes" id="UP000277204">
    <property type="component" value="Unassembled WGS sequence"/>
</dbReference>
<dbReference type="EMBL" id="UZAI01002981">
    <property type="protein sequence ID" value="VDO76174.1"/>
    <property type="molecule type" value="Genomic_DNA"/>
</dbReference>
<feature type="chain" id="PRO_5018298355" evidence="1">
    <location>
        <begin position="20"/>
        <end position="64"/>
    </location>
</feature>
<protein>
    <submittedName>
        <fullName evidence="2">Uncharacterized protein</fullName>
    </submittedName>
</protein>
<keyword evidence="3" id="KW-1185">Reference proteome</keyword>
<reference evidence="2 3" key="1">
    <citation type="submission" date="2018-11" db="EMBL/GenBank/DDBJ databases">
        <authorList>
            <consortium name="Pathogen Informatics"/>
        </authorList>
    </citation>
    <scope>NUCLEOTIDE SEQUENCE [LARGE SCALE GENOMIC DNA]</scope>
    <source>
        <strain evidence="2 3">Zambia</strain>
    </source>
</reference>
<sequence length="64" mass="7625">MLQFLVVLFSVYYLQLMSMQNQLDEFYFTCFRITTLFRGTFHQGLESTCESLKQTAMKKMLHSV</sequence>
<proteinExistence type="predicted"/>